<dbReference type="SUPFAM" id="SSF48452">
    <property type="entry name" value="TPR-like"/>
    <property type="match status" value="1"/>
</dbReference>
<sequence length="284" mass="30457">MAITLHALKPRLRSCGAMLIVPLLACACHNTAPDRLLHQGLAADAPPPSTDAAHRDQQRMYLQLIRDMQRQGAWYASLAHIDAFRLENGDSDALELLQAEALRATHQATAALPIYRKLIHTPEAAAAWHGIGMIESGSHHREAALEALDKACTLAPLNADYLADLGYERLLSGSIQAAGNPLSKAAELMPSNHRIIANLALFQLLSGQADAAERLMQGAGLSPQARAAVQQMSRDIRSSTPALQAPAHATAASSPTRQADTPETRQNPIPESMLDRFGAATDSR</sequence>
<evidence type="ECO:0000313" key="3">
    <source>
        <dbReference type="Proteomes" id="UP000005234"/>
    </source>
</evidence>
<feature type="region of interest" description="Disordered" evidence="1">
    <location>
        <begin position="226"/>
        <end position="284"/>
    </location>
</feature>
<dbReference type="OrthoDB" id="8535852at2"/>
<reference evidence="2" key="1">
    <citation type="submission" date="2012-02" db="EMBL/GenBank/DDBJ databases">
        <title>The complete genome of Frateuria aurantia DSM 6220.</title>
        <authorList>
            <consortium name="US DOE Joint Genome Institute (JGI-PGF)"/>
            <person name="Lucas S."/>
            <person name="Copeland A."/>
            <person name="Lapidus A."/>
            <person name="Glavina del Rio T."/>
            <person name="Dalin E."/>
            <person name="Tice H."/>
            <person name="Bruce D."/>
            <person name="Goodwin L."/>
            <person name="Pitluck S."/>
            <person name="Peters L."/>
            <person name="Ovchinnikova G."/>
            <person name="Teshima H."/>
            <person name="Kyrpides N."/>
            <person name="Mavromatis K."/>
            <person name="Ivanova N."/>
            <person name="Brettin T."/>
            <person name="Detter J.C."/>
            <person name="Han C."/>
            <person name="Larimer F."/>
            <person name="Land M."/>
            <person name="Hauser L."/>
            <person name="Markowitz V."/>
            <person name="Cheng J.-F."/>
            <person name="Hugenholtz P."/>
            <person name="Woyke T."/>
            <person name="Wu D."/>
            <person name="Brambilla E."/>
            <person name="Klenk H.-P."/>
            <person name="Eisen J.A."/>
        </authorList>
    </citation>
    <scope>NUCLEOTIDE SEQUENCE</scope>
    <source>
        <strain evidence="2">DSM 6220</strain>
    </source>
</reference>
<evidence type="ECO:0000313" key="2">
    <source>
        <dbReference type="EMBL" id="AFC84679.1"/>
    </source>
</evidence>
<dbReference type="EMBL" id="CP003350">
    <property type="protein sequence ID" value="AFC84679.1"/>
    <property type="molecule type" value="Genomic_DNA"/>
</dbReference>
<evidence type="ECO:0000256" key="1">
    <source>
        <dbReference type="SAM" id="MobiDB-lite"/>
    </source>
</evidence>
<feature type="compositionally biased region" description="Polar residues" evidence="1">
    <location>
        <begin position="257"/>
        <end position="269"/>
    </location>
</feature>
<dbReference type="RefSeq" id="WP_014401685.1">
    <property type="nucleotide sequence ID" value="NC_017033.1"/>
</dbReference>
<dbReference type="Proteomes" id="UP000005234">
    <property type="component" value="Chromosome"/>
</dbReference>
<dbReference type="InterPro" id="IPR011990">
    <property type="entry name" value="TPR-like_helical_dom_sf"/>
</dbReference>
<dbReference type="AlphaFoldDB" id="H8L1F1"/>
<dbReference type="HOGENOM" id="CLU_069566_1_0_6"/>
<dbReference type="KEGG" id="fau:Fraau_0182"/>
<feature type="compositionally biased region" description="Low complexity" evidence="1">
    <location>
        <begin position="240"/>
        <end position="256"/>
    </location>
</feature>
<keyword evidence="3" id="KW-1185">Reference proteome</keyword>
<organism evidence="2 3">
    <name type="scientific">Frateuria aurantia (strain ATCC 33424 / DSM 6220 / KCTC 2777 / LMG 1558 / NBRC 3245 / NCIMB 13370)</name>
    <name type="common">Acetobacter aurantius</name>
    <dbReference type="NCBI Taxonomy" id="767434"/>
    <lineage>
        <taxon>Bacteria</taxon>
        <taxon>Pseudomonadati</taxon>
        <taxon>Pseudomonadota</taxon>
        <taxon>Gammaproteobacteria</taxon>
        <taxon>Lysobacterales</taxon>
        <taxon>Rhodanobacteraceae</taxon>
        <taxon>Frateuria</taxon>
    </lineage>
</organism>
<dbReference type="Gene3D" id="1.25.40.10">
    <property type="entry name" value="Tetratricopeptide repeat domain"/>
    <property type="match status" value="1"/>
</dbReference>
<protein>
    <submittedName>
        <fullName evidence="2">Flp pilus assembly protein TadD</fullName>
    </submittedName>
</protein>
<gene>
    <name evidence="2" type="ordered locus">Fraau_0182</name>
</gene>
<name>H8L1F1_FRAAD</name>
<proteinExistence type="predicted"/>
<dbReference type="STRING" id="767434.Fraau_0182"/>
<accession>H8L1F1</accession>
<dbReference type="eggNOG" id="COG0457">
    <property type="taxonomic scope" value="Bacteria"/>
</dbReference>